<gene>
    <name evidence="1" type="ORF">BpHYR1_024625</name>
</gene>
<dbReference type="AlphaFoldDB" id="A0A3M7SQV7"/>
<accession>A0A3M7SQV7</accession>
<dbReference type="Proteomes" id="UP000276133">
    <property type="component" value="Unassembled WGS sequence"/>
</dbReference>
<proteinExistence type="predicted"/>
<dbReference type="EMBL" id="REGN01000910">
    <property type="protein sequence ID" value="RNA38183.1"/>
    <property type="molecule type" value="Genomic_DNA"/>
</dbReference>
<protein>
    <submittedName>
        <fullName evidence="1">Uncharacterized protein</fullName>
    </submittedName>
</protein>
<evidence type="ECO:0000313" key="1">
    <source>
        <dbReference type="EMBL" id="RNA38183.1"/>
    </source>
</evidence>
<evidence type="ECO:0000313" key="2">
    <source>
        <dbReference type="Proteomes" id="UP000276133"/>
    </source>
</evidence>
<comment type="caution">
    <text evidence="1">The sequence shown here is derived from an EMBL/GenBank/DDBJ whole genome shotgun (WGS) entry which is preliminary data.</text>
</comment>
<sequence length="71" mass="8212">MKFILDLLSRSNIKKEKKDALIRDYLTCTSISIIIWNNELTFVALNEFCILDDTSCTLENLVFILSKLTKP</sequence>
<organism evidence="1 2">
    <name type="scientific">Brachionus plicatilis</name>
    <name type="common">Marine rotifer</name>
    <name type="synonym">Brachionus muelleri</name>
    <dbReference type="NCBI Taxonomy" id="10195"/>
    <lineage>
        <taxon>Eukaryota</taxon>
        <taxon>Metazoa</taxon>
        <taxon>Spiralia</taxon>
        <taxon>Gnathifera</taxon>
        <taxon>Rotifera</taxon>
        <taxon>Eurotatoria</taxon>
        <taxon>Monogononta</taxon>
        <taxon>Pseudotrocha</taxon>
        <taxon>Ploima</taxon>
        <taxon>Brachionidae</taxon>
        <taxon>Brachionus</taxon>
    </lineage>
</organism>
<reference evidence="1 2" key="1">
    <citation type="journal article" date="2018" name="Sci. Rep.">
        <title>Genomic signatures of local adaptation to the degree of environmental predictability in rotifers.</title>
        <authorList>
            <person name="Franch-Gras L."/>
            <person name="Hahn C."/>
            <person name="Garcia-Roger E.M."/>
            <person name="Carmona M.J."/>
            <person name="Serra M."/>
            <person name="Gomez A."/>
        </authorList>
    </citation>
    <scope>NUCLEOTIDE SEQUENCE [LARGE SCALE GENOMIC DNA]</scope>
    <source>
        <strain evidence="1">HYR1</strain>
    </source>
</reference>
<keyword evidence="2" id="KW-1185">Reference proteome</keyword>
<name>A0A3M7SQV7_BRAPC</name>